<proteinExistence type="predicted"/>
<reference evidence="1" key="1">
    <citation type="submission" date="2023-08" db="EMBL/GenBank/DDBJ databases">
        <authorList>
            <person name="Nazir A."/>
        </authorList>
    </citation>
    <scope>NUCLEOTIDE SEQUENCE</scope>
</reference>
<accession>A0AA96R3S2</accession>
<organism evidence="1">
    <name type="scientific">Staphylococcus phage vB_VibM_10AMN12</name>
    <dbReference type="NCBI Taxonomy" id="3076785"/>
    <lineage>
        <taxon>Viruses</taxon>
        <taxon>Duplodnaviria</taxon>
        <taxon>Heunggongvirae</taxon>
        <taxon>Uroviricota</taxon>
        <taxon>Caudoviricetes</taxon>
    </lineage>
</organism>
<name>A0AA96R3S2_9CAUD</name>
<sequence>MALPDSNRLKFNVTFTQDGLSELPYKQTQRENFYKLAELIVKRLNNIQNQAVSLAYSRVLDLAEGDMLDVIASHYFIEREGKGDEGLRSAIKLHALRQNTEPTRPEIVSILNILTDNGFVKIYKGLNNYVEVVISVDCLSIQSLSDQLQDLFPINTNLKVASVPVGSKPFGVGSIHSSPSDKIGPLGSVHDSIIDRPNVTSVTVINDERDL</sequence>
<dbReference type="EMBL" id="OR481006">
    <property type="protein sequence ID" value="WNO47456.1"/>
    <property type="molecule type" value="Genomic_DNA"/>
</dbReference>
<protein>
    <submittedName>
        <fullName evidence="1">Uncharacterized protein</fullName>
    </submittedName>
</protein>
<evidence type="ECO:0000313" key="1">
    <source>
        <dbReference type="EMBL" id="WNO47456.1"/>
    </source>
</evidence>